<dbReference type="Proteomes" id="UP000077096">
    <property type="component" value="Chromosome"/>
</dbReference>
<dbReference type="EMBL" id="DSZT01000192">
    <property type="protein sequence ID" value="HGU42457.1"/>
    <property type="molecule type" value="Genomic_DNA"/>
</dbReference>
<dbReference type="InterPro" id="IPR036866">
    <property type="entry name" value="RibonucZ/Hydroxyglut_hydro"/>
</dbReference>
<dbReference type="InterPro" id="IPR001279">
    <property type="entry name" value="Metallo-B-lactamas"/>
</dbReference>
<comment type="function">
    <text evidence="6">Endoribonuclease that catalyzes the hydrolysis of histone-coding pre-mRNA 3'-end. Involved in histone pre-mRNA processing during the S-phase of the cell cycle, which is required for entering/progressing through S-phase. Cleaves histone pre-mRNA at a major and a minor cleavage site after the 5'-ACCCA-3' and the 5'-ACCCACA-3' sequence, respectively, and located downstream of the stem-loop. May require the presence of the HDE element located at the histone pre-RNA 3'-end to avoid non-specific cleavage.</text>
</comment>
<dbReference type="OrthoDB" id="9761531at2"/>
<gene>
    <name evidence="10" type="ORF">ENT72_06055</name>
    <name evidence="9" type="ORF">ENU12_02540</name>
    <name evidence="8" type="ORF">JM64_04250</name>
</gene>
<dbReference type="PANTHER" id="PTHR23200:SF48">
    <property type="entry name" value="METALLO-BETA-LACTAMASE DOMAIN-CONTAINING PROTEIN 1"/>
    <property type="match status" value="1"/>
</dbReference>
<dbReference type="PATRIC" id="fig|93466.3.peg.911"/>
<evidence type="ECO:0000313" key="9">
    <source>
        <dbReference type="EMBL" id="HGQ76804.1"/>
    </source>
</evidence>
<dbReference type="KEGG" id="fng:JM64_04250"/>
<dbReference type="InterPro" id="IPR039344">
    <property type="entry name" value="MBLAC1"/>
</dbReference>
<sequence length="212" mass="24797">MVATIINNGGSIRIPKNVEVAYSTPVLLTQNDRKILIDPGDYTSFGFLEEYFENHNINLEDVTDILLTHLHLDHAYATRFFPNATIYINGAYKSKPYNKFGLFKSKLYLEIINSWKNVVEIDAGMKLFNGKVVVFHTPWHAKEHCSFVIDTENMGKILYTGDIVMNRVEFYDIIRWLRKDDCARFVNTIGRKCDYIVFTHDEYVKSDDYFRR</sequence>
<comment type="subunit">
    <text evidence="2">Homodimer.</text>
</comment>
<dbReference type="GO" id="GO:0016787">
    <property type="term" value="F:hydrolase activity"/>
    <property type="evidence" value="ECO:0007669"/>
    <property type="project" value="UniProtKB-KW"/>
</dbReference>
<evidence type="ECO:0000256" key="2">
    <source>
        <dbReference type="ARBA" id="ARBA00011738"/>
    </source>
</evidence>
<dbReference type="GO" id="GO:0005829">
    <property type="term" value="C:cytosol"/>
    <property type="evidence" value="ECO:0007669"/>
    <property type="project" value="UniProtKB-SubCell"/>
</dbReference>
<dbReference type="Pfam" id="PF00753">
    <property type="entry name" value="Lactamase_B"/>
    <property type="match status" value="1"/>
</dbReference>
<protein>
    <recommendedName>
        <fullName evidence="3">Metallo-beta-lactamase domain-containing protein 1</fullName>
    </recommendedName>
    <alternativeName>
        <fullName evidence="4">Endoribonuclease MBLAC1</fullName>
    </alternativeName>
</protein>
<evidence type="ECO:0000313" key="10">
    <source>
        <dbReference type="EMBL" id="HGU42457.1"/>
    </source>
</evidence>
<dbReference type="PANTHER" id="PTHR23200">
    <property type="entry name" value="METALLO-BETA-LACTAMASE DOMAIN-CONTAINING PROTEIN 1"/>
    <property type="match status" value="1"/>
</dbReference>
<dbReference type="AlphaFoldDB" id="A0A172T2R9"/>
<feature type="domain" description="Metallo-beta-lactamase" evidence="7">
    <location>
        <begin position="22"/>
        <end position="200"/>
    </location>
</feature>
<evidence type="ECO:0000259" key="7">
    <source>
        <dbReference type="SMART" id="SM00849"/>
    </source>
</evidence>
<proteinExistence type="predicted"/>
<evidence type="ECO:0000256" key="4">
    <source>
        <dbReference type="ARBA" id="ARBA00032988"/>
    </source>
</evidence>
<organism evidence="8 11">
    <name type="scientific">Fervidobacterium pennivorans</name>
    <dbReference type="NCBI Taxonomy" id="93466"/>
    <lineage>
        <taxon>Bacteria</taxon>
        <taxon>Thermotogati</taxon>
        <taxon>Thermotogota</taxon>
        <taxon>Thermotogae</taxon>
        <taxon>Thermotogales</taxon>
        <taxon>Fervidobacteriaceae</taxon>
        <taxon>Fervidobacterium</taxon>
    </lineage>
</organism>
<evidence type="ECO:0000256" key="1">
    <source>
        <dbReference type="ARBA" id="ARBA00004514"/>
    </source>
</evidence>
<dbReference type="SUPFAM" id="SSF56281">
    <property type="entry name" value="Metallo-hydrolase/oxidoreductase"/>
    <property type="match status" value="1"/>
</dbReference>
<reference evidence="9" key="2">
    <citation type="journal article" date="2020" name="mSystems">
        <title>Genome- and Community-Level Interaction Insights into Carbon Utilization and Element Cycling Functions of Hydrothermarchaeota in Hydrothermal Sediment.</title>
        <authorList>
            <person name="Zhou Z."/>
            <person name="Liu Y."/>
            <person name="Xu W."/>
            <person name="Pan J."/>
            <person name="Luo Z.H."/>
            <person name="Li M."/>
        </authorList>
    </citation>
    <scope>NUCLEOTIDE SEQUENCE [LARGE SCALE GENOMIC DNA]</scope>
    <source>
        <strain evidence="10">SpSt-604</strain>
        <strain evidence="9">SpSt-640</strain>
    </source>
</reference>
<name>A0A172T2R9_FERPE</name>
<comment type="subcellular location">
    <subcellularLocation>
        <location evidence="1">Cytoplasm</location>
        <location evidence="1">Cytosol</location>
    </subcellularLocation>
</comment>
<reference evidence="8 11" key="1">
    <citation type="submission" date="2014-08" db="EMBL/GenBank/DDBJ databases">
        <title>Fervidobacterium pennivorans DYC genome.</title>
        <authorList>
            <person name="Wushke S."/>
        </authorList>
    </citation>
    <scope>NUCLEOTIDE SEQUENCE [LARGE SCALE GENOMIC DNA]</scope>
    <source>
        <strain evidence="8 11">DYC</strain>
    </source>
</reference>
<evidence type="ECO:0000313" key="8">
    <source>
        <dbReference type="EMBL" id="ANE41277.1"/>
    </source>
</evidence>
<comment type="catalytic activity">
    <reaction evidence="5">
        <text>a ribonucleotidyl-ribonucleotide-RNA + H2O = a 3'-end ribonucleotide-RNA + a 5'-end 5'-phospho-ribonucleoside-RNA + H(+)</text>
        <dbReference type="Rhea" id="RHEA:68096"/>
        <dbReference type="Rhea" id="RHEA-COMP:15179"/>
        <dbReference type="Rhea" id="RHEA-COMP:17355"/>
        <dbReference type="Rhea" id="RHEA-COMP:17428"/>
        <dbReference type="ChEBI" id="CHEBI:15377"/>
        <dbReference type="ChEBI" id="CHEBI:15378"/>
        <dbReference type="ChEBI" id="CHEBI:74896"/>
        <dbReference type="ChEBI" id="CHEBI:138282"/>
        <dbReference type="ChEBI" id="CHEBI:173118"/>
    </reaction>
    <physiologicalReaction direction="left-to-right" evidence="5">
        <dbReference type="Rhea" id="RHEA:68097"/>
    </physiologicalReaction>
</comment>
<keyword evidence="9" id="KW-0378">Hydrolase</keyword>
<evidence type="ECO:0000313" key="11">
    <source>
        <dbReference type="Proteomes" id="UP000077096"/>
    </source>
</evidence>
<dbReference type="EMBL" id="CP011393">
    <property type="protein sequence ID" value="ANE41277.1"/>
    <property type="molecule type" value="Genomic_DNA"/>
</dbReference>
<dbReference type="Gene3D" id="3.60.15.10">
    <property type="entry name" value="Ribonuclease Z/Hydroxyacylglutathione hydrolase-like"/>
    <property type="match status" value="1"/>
</dbReference>
<dbReference type="EMBL" id="DTBH01000058">
    <property type="protein sequence ID" value="HGQ76804.1"/>
    <property type="molecule type" value="Genomic_DNA"/>
</dbReference>
<evidence type="ECO:0000256" key="5">
    <source>
        <dbReference type="ARBA" id="ARBA00044690"/>
    </source>
</evidence>
<accession>A0A172T2R9</accession>
<dbReference type="SMART" id="SM00849">
    <property type="entry name" value="Lactamase_B"/>
    <property type="match status" value="1"/>
</dbReference>
<evidence type="ECO:0000256" key="6">
    <source>
        <dbReference type="ARBA" id="ARBA00045869"/>
    </source>
</evidence>
<evidence type="ECO:0000256" key="3">
    <source>
        <dbReference type="ARBA" id="ARBA00014856"/>
    </source>
</evidence>